<dbReference type="InterPro" id="IPR003961">
    <property type="entry name" value="FN3_dom"/>
</dbReference>
<dbReference type="EMBL" id="FNQY01000006">
    <property type="protein sequence ID" value="SEA02323.1"/>
    <property type="molecule type" value="Genomic_DNA"/>
</dbReference>
<gene>
    <name evidence="8" type="ORF">SAMN05192529_10691</name>
</gene>
<evidence type="ECO:0000259" key="6">
    <source>
        <dbReference type="PROSITE" id="PS50022"/>
    </source>
</evidence>
<comment type="similarity">
    <text evidence="1 4">Belongs to the glycosyl hydrolase 43 family.</text>
</comment>
<evidence type="ECO:0000256" key="2">
    <source>
        <dbReference type="ARBA" id="ARBA00022801"/>
    </source>
</evidence>
<dbReference type="InterPro" id="IPR023296">
    <property type="entry name" value="Glyco_hydro_beta-prop_sf"/>
</dbReference>
<dbReference type="InterPro" id="IPR051795">
    <property type="entry name" value="Glycosyl_Hydrlase_43"/>
</dbReference>
<reference evidence="8 9" key="1">
    <citation type="submission" date="2016-10" db="EMBL/GenBank/DDBJ databases">
        <authorList>
            <person name="de Groot N.N."/>
        </authorList>
    </citation>
    <scope>NUCLEOTIDE SEQUENCE [LARGE SCALE GENOMIC DNA]</scope>
    <source>
        <strain evidence="8 9">Vu-144</strain>
    </source>
</reference>
<evidence type="ECO:0000256" key="1">
    <source>
        <dbReference type="ARBA" id="ARBA00009865"/>
    </source>
</evidence>
<feature type="domain" description="F5/8 type C" evidence="6">
    <location>
        <begin position="334"/>
        <end position="485"/>
    </location>
</feature>
<keyword evidence="9" id="KW-1185">Reference proteome</keyword>
<dbReference type="Proteomes" id="UP000199041">
    <property type="component" value="Unassembled WGS sequence"/>
</dbReference>
<evidence type="ECO:0000259" key="7">
    <source>
        <dbReference type="PROSITE" id="PS50853"/>
    </source>
</evidence>
<dbReference type="InterPro" id="IPR036116">
    <property type="entry name" value="FN3_sf"/>
</dbReference>
<accession>A0A1H3XSM1</accession>
<keyword evidence="2 4" id="KW-0378">Hydrolase</keyword>
<evidence type="ECO:0000256" key="5">
    <source>
        <dbReference type="SAM" id="SignalP"/>
    </source>
</evidence>
<dbReference type="RefSeq" id="WP_091395635.1">
    <property type="nucleotide sequence ID" value="NZ_FNQY01000006.1"/>
</dbReference>
<sequence>MASPMKRWIVKTAILSGIMCLCLGVSAQNKQPTTWINPTALNYRFSENGLGYREAADPVVHLFKGLYYLYASKSGGYWYSEDLCSWQYRPSVTLPVKDYAPAVMSIRDTVFYTASGGTHQIYYSLDPRLDDWKVYNAHFALSVTDPDLFLDDDGRVYFYYGCSDKDPIMGVELNRHHLLDTIGVPQVLIRHNIKDHGWESPAEDNLERVNGWNEGPWMTKYNGKYYLQYASPGTQFKVYADGVYESDRPLGPFTYMENSPFSYKPKGFIGGAGHGATFKDKYGNYWHIATMSISVRHMFERRLGIFPAFFDKSGLLHCVTGFGDYPQKKVTGKIDFEHTSIFTGWMLLSYHKKVMASSSLPDHGPELAVNEDIRNWWSAASGKKGEWLSMDLGHISKVQAIQINFADQDANLKDTDRVEPYRYQIEGSKDGTTWQLLADKSNNQKDLVDDYIELSYPQDIRYLKITNIGVPAGKFSVSGFRVFGTTKGKKPDPVKDISVLRNTGDLRSAVLSWTPSKGATGYLVKYGIAPGILFHSAIVYGEHQLELNGLNTSATYYFKVDAFNESGVTDGK</sequence>
<dbReference type="InterPro" id="IPR006710">
    <property type="entry name" value="Glyco_hydro_43"/>
</dbReference>
<dbReference type="Pfam" id="PF04616">
    <property type="entry name" value="Glyco_hydro_43"/>
    <property type="match status" value="1"/>
</dbReference>
<feature type="chain" id="PRO_5011496390" evidence="5">
    <location>
        <begin position="28"/>
        <end position="572"/>
    </location>
</feature>
<evidence type="ECO:0000313" key="8">
    <source>
        <dbReference type="EMBL" id="SEA02323.1"/>
    </source>
</evidence>
<dbReference type="Pfam" id="PF00754">
    <property type="entry name" value="F5_F8_type_C"/>
    <property type="match status" value="1"/>
</dbReference>
<dbReference type="PANTHER" id="PTHR42812:SF12">
    <property type="entry name" value="BETA-XYLOSIDASE-RELATED"/>
    <property type="match status" value="1"/>
</dbReference>
<dbReference type="InterPro" id="IPR000421">
    <property type="entry name" value="FA58C"/>
</dbReference>
<dbReference type="InterPro" id="IPR013783">
    <property type="entry name" value="Ig-like_fold"/>
</dbReference>
<evidence type="ECO:0000313" key="9">
    <source>
        <dbReference type="Proteomes" id="UP000199041"/>
    </source>
</evidence>
<name>A0A1H3XSM1_9BACT</name>
<dbReference type="OrthoDB" id="9801455at2"/>
<dbReference type="SUPFAM" id="SSF49785">
    <property type="entry name" value="Galactose-binding domain-like"/>
    <property type="match status" value="1"/>
</dbReference>
<proteinExistence type="inferred from homology"/>
<dbReference type="AlphaFoldDB" id="A0A1H3XSM1"/>
<dbReference type="CDD" id="cd08982">
    <property type="entry name" value="GH43-like"/>
    <property type="match status" value="1"/>
</dbReference>
<evidence type="ECO:0000256" key="4">
    <source>
        <dbReference type="RuleBase" id="RU361187"/>
    </source>
</evidence>
<dbReference type="PANTHER" id="PTHR42812">
    <property type="entry name" value="BETA-XYLOSIDASE"/>
    <property type="match status" value="1"/>
</dbReference>
<feature type="signal peptide" evidence="5">
    <location>
        <begin position="1"/>
        <end position="27"/>
    </location>
</feature>
<dbReference type="STRING" id="551991.SAMN05192529_10691"/>
<keyword evidence="3 4" id="KW-0326">Glycosidase</keyword>
<dbReference type="SMART" id="SM00060">
    <property type="entry name" value="FN3"/>
    <property type="match status" value="1"/>
</dbReference>
<feature type="domain" description="Fibronectin type-III" evidence="7">
    <location>
        <begin position="493"/>
        <end position="572"/>
    </location>
</feature>
<dbReference type="Gene3D" id="2.60.40.10">
    <property type="entry name" value="Immunoglobulins"/>
    <property type="match status" value="1"/>
</dbReference>
<dbReference type="SUPFAM" id="SSF75005">
    <property type="entry name" value="Arabinanase/levansucrase/invertase"/>
    <property type="match status" value="1"/>
</dbReference>
<organism evidence="8 9">
    <name type="scientific">Arachidicoccus rhizosphaerae</name>
    <dbReference type="NCBI Taxonomy" id="551991"/>
    <lineage>
        <taxon>Bacteria</taxon>
        <taxon>Pseudomonadati</taxon>
        <taxon>Bacteroidota</taxon>
        <taxon>Chitinophagia</taxon>
        <taxon>Chitinophagales</taxon>
        <taxon>Chitinophagaceae</taxon>
        <taxon>Arachidicoccus</taxon>
    </lineage>
</organism>
<dbReference type="InterPro" id="IPR008979">
    <property type="entry name" value="Galactose-bd-like_sf"/>
</dbReference>
<evidence type="ECO:0000256" key="3">
    <source>
        <dbReference type="ARBA" id="ARBA00023295"/>
    </source>
</evidence>
<dbReference type="GO" id="GO:0005975">
    <property type="term" value="P:carbohydrate metabolic process"/>
    <property type="evidence" value="ECO:0007669"/>
    <property type="project" value="InterPro"/>
</dbReference>
<dbReference type="CDD" id="cd00063">
    <property type="entry name" value="FN3"/>
    <property type="match status" value="1"/>
</dbReference>
<dbReference type="SUPFAM" id="SSF49265">
    <property type="entry name" value="Fibronectin type III"/>
    <property type="match status" value="1"/>
</dbReference>
<dbReference type="Gene3D" id="2.115.10.20">
    <property type="entry name" value="Glycosyl hydrolase domain, family 43"/>
    <property type="match status" value="1"/>
</dbReference>
<dbReference type="PROSITE" id="PS50853">
    <property type="entry name" value="FN3"/>
    <property type="match status" value="1"/>
</dbReference>
<dbReference type="GO" id="GO:0004553">
    <property type="term" value="F:hydrolase activity, hydrolyzing O-glycosyl compounds"/>
    <property type="evidence" value="ECO:0007669"/>
    <property type="project" value="InterPro"/>
</dbReference>
<keyword evidence="5" id="KW-0732">Signal</keyword>
<protein>
    <submittedName>
        <fullName evidence="8">F5/8 type C domain-containing protein</fullName>
    </submittedName>
</protein>
<dbReference type="PROSITE" id="PS50022">
    <property type="entry name" value="FA58C_3"/>
    <property type="match status" value="1"/>
</dbReference>
<dbReference type="Gene3D" id="2.60.120.260">
    <property type="entry name" value="Galactose-binding domain-like"/>
    <property type="match status" value="1"/>
</dbReference>